<dbReference type="OrthoDB" id="908131at2"/>
<keyword evidence="2" id="KW-0732">Signal</keyword>
<organism evidence="3 4">
    <name type="scientific">Luteitalea pratensis</name>
    <dbReference type="NCBI Taxonomy" id="1855912"/>
    <lineage>
        <taxon>Bacteria</taxon>
        <taxon>Pseudomonadati</taxon>
        <taxon>Acidobacteriota</taxon>
        <taxon>Vicinamibacteria</taxon>
        <taxon>Vicinamibacterales</taxon>
        <taxon>Vicinamibacteraceae</taxon>
        <taxon>Luteitalea</taxon>
    </lineage>
</organism>
<evidence type="ECO:0000313" key="3">
    <source>
        <dbReference type="EMBL" id="AMY08627.1"/>
    </source>
</evidence>
<name>A0A143PJ85_LUTPR</name>
<dbReference type="GO" id="GO:0005975">
    <property type="term" value="P:carbohydrate metabolic process"/>
    <property type="evidence" value="ECO:0007669"/>
    <property type="project" value="InterPro"/>
</dbReference>
<dbReference type="EMBL" id="CP015136">
    <property type="protein sequence ID" value="AMY08627.1"/>
    <property type="molecule type" value="Genomic_DNA"/>
</dbReference>
<evidence type="ECO:0000256" key="1">
    <source>
        <dbReference type="SAM" id="Coils"/>
    </source>
</evidence>
<dbReference type="Proteomes" id="UP000076079">
    <property type="component" value="Chromosome"/>
</dbReference>
<dbReference type="InterPro" id="IPR008928">
    <property type="entry name" value="6-hairpin_glycosidase_sf"/>
</dbReference>
<protein>
    <submittedName>
        <fullName evidence="3">Uncharacterized protein</fullName>
    </submittedName>
</protein>
<proteinExistence type="predicted"/>
<dbReference type="STRING" id="1855912.LuPra_01831"/>
<feature type="chain" id="PRO_5007511446" evidence="2">
    <location>
        <begin position="24"/>
        <end position="546"/>
    </location>
</feature>
<dbReference type="KEGG" id="abac:LuPra_01831"/>
<sequence precursor="true">MRRVAAILIGSSLLGVAATTADAQSLERNAEAYQRAIAASERTLQAWLSDADAKTTLMPDRVDGTARVATPHNFAADLYPYLILTARLTDPALYEGRMMEMLRNEVRYMTVDGSVPGNRDLLTGTLGPASLFGAGEYAKDGLITVTELLGRTPWFHRMADMIADAMDRAPVTTKWGRLPAADGELNGDFLQVLVRLSTMTGDPRYLAWARGIADAYVEEVLPGNFGVPSTKWDFAAHSGEPQLRLRDHGNELVVGLTLLYALESDLKSDRAARYGAAVKTMLDRILLSANADGMLYNQVDAQTLKPSDETLSDNWGYVYGAVYTYYQVTGDVAYRDAVRRVLTQLPKYRKHVWEPRAASANLPLGSFDGYADAIESAIYLVNREPVPEALDWIESETAVMLAMQRPDGHLEDWYGEGNFNRTLLLWALMKSQGVMPAEKAPGLRLGAVRQGDALRVFVGGVDSVRLQLDIARHRRVINLARNYVRLNEFPEWFIVEPTWLYRVSGSGTSPRLRLGAELMQGERFTAGEWTITPIGPPPYGTRAIEP</sequence>
<dbReference type="SUPFAM" id="SSF48208">
    <property type="entry name" value="Six-hairpin glycosidases"/>
    <property type="match status" value="1"/>
</dbReference>
<feature type="signal peptide" evidence="2">
    <location>
        <begin position="1"/>
        <end position="23"/>
    </location>
</feature>
<dbReference type="AlphaFoldDB" id="A0A143PJ85"/>
<dbReference type="RefSeq" id="WP_110170452.1">
    <property type="nucleotide sequence ID" value="NZ_CP015136.1"/>
</dbReference>
<keyword evidence="4" id="KW-1185">Reference proteome</keyword>
<accession>A0A143PJ85</accession>
<feature type="coiled-coil region" evidence="1">
    <location>
        <begin position="16"/>
        <end position="43"/>
    </location>
</feature>
<gene>
    <name evidence="3" type="ORF">LuPra_01831</name>
</gene>
<evidence type="ECO:0000256" key="2">
    <source>
        <dbReference type="SAM" id="SignalP"/>
    </source>
</evidence>
<keyword evidence="1" id="KW-0175">Coiled coil</keyword>
<reference evidence="3 4" key="1">
    <citation type="journal article" date="2016" name="Genome Announc.">
        <title>First Complete Genome Sequence of a Subdivision 6 Acidobacterium Strain.</title>
        <authorList>
            <person name="Huang S."/>
            <person name="Vieira S."/>
            <person name="Bunk B."/>
            <person name="Riedel T."/>
            <person name="Sproer C."/>
            <person name="Overmann J."/>
        </authorList>
    </citation>
    <scope>NUCLEOTIDE SEQUENCE [LARGE SCALE GENOMIC DNA]</scope>
    <source>
        <strain evidence="4">DSM 100886 HEG_-6_39</strain>
    </source>
</reference>
<reference evidence="4" key="2">
    <citation type="submission" date="2016-04" db="EMBL/GenBank/DDBJ databases">
        <title>First Complete Genome Sequence of a Subdivision 6 Acidobacterium.</title>
        <authorList>
            <person name="Huang S."/>
            <person name="Vieira S."/>
            <person name="Bunk B."/>
            <person name="Riedel T."/>
            <person name="Sproeer C."/>
            <person name="Overmann J."/>
        </authorList>
    </citation>
    <scope>NUCLEOTIDE SEQUENCE [LARGE SCALE GENOMIC DNA]</scope>
    <source>
        <strain evidence="4">DSM 100886 HEG_-6_39</strain>
    </source>
</reference>
<evidence type="ECO:0000313" key="4">
    <source>
        <dbReference type="Proteomes" id="UP000076079"/>
    </source>
</evidence>